<reference evidence="3 4" key="1">
    <citation type="submission" date="2020-10" db="EMBL/GenBank/DDBJ databases">
        <title>Thermofilum lucidum 3507LT sp. nov. a novel member of Thermofilaceae family isolated from Chile hot spring, and proposal of description order Thermofilales.</title>
        <authorList>
            <person name="Zayulina K.S."/>
            <person name="Elcheninov A.G."/>
            <person name="Toshchakov S.V."/>
            <person name="Kublanov I.V."/>
        </authorList>
    </citation>
    <scope>NUCLEOTIDE SEQUENCE [LARGE SCALE GENOMIC DNA]</scope>
    <source>
        <strain evidence="3 4">3507LT</strain>
    </source>
</reference>
<gene>
    <name evidence="3" type="ORF">IG193_05225</name>
</gene>
<dbReference type="GeneID" id="59149275"/>
<sequence length="546" mass="59853">MTDAKFEGFRRSYKWLFRLPGTCTMVAVVSGTLLLELVLSIAVNYSVQELAKNLLAVFLPYIASHIVDRKILTWRRILGFFTVFLILLLPAILLRKTPVVASTAVVLLSFLVFIATSGEASLVIFLSSYLALLYFLYPQFFLPSLVEISLYVLASLPVLYNIDRRVRKVTGVGGLKFLNGFLRYALAGEKNKIEECIKASSSRRTIPIHVFTFRDNGEVLGRLVVSGVHPGPLRTLGSSTIPEKVVTRCLRSVFLKAPAGHGENLALSNEVDRVADAICDVTPSSEESTEATLGFAQGKLVNSLSIKLSNGVTLCFLDPQIPMEDIPAILREEFESRGVVLVDLHNSISREYLQLPDDPEDSPELYLEVKQTIQESLSSEIARGRIKAGFAWSSYSDGITVGKAGVSCVVVEVGGKTVGILSFDGNNMTPDFKSKLFRELGKEVDHLIVGTTDTHVMTGTFQGVDYYPVGTVNDNTLLDVAQKCLSEARENMKESSVSHGIFPVNSYFMDSAKLKGLSLATRLNVRDGLALATLAFLSYVILLTIG</sequence>
<keyword evidence="1" id="KW-0812">Transmembrane</keyword>
<feature type="transmembrane region" description="Helical" evidence="1">
    <location>
        <begin position="528"/>
        <end position="545"/>
    </location>
</feature>
<dbReference type="InterPro" id="IPR019204">
    <property type="entry name" value="DUF2070_membrane"/>
</dbReference>
<feature type="domain" description="DUF2070" evidence="2">
    <location>
        <begin position="9"/>
        <end position="542"/>
    </location>
</feature>
<dbReference type="InParanoid" id="A0A7L9FGW4"/>
<name>A0A7L9FGW4_9CREN</name>
<dbReference type="Pfam" id="PF09843">
    <property type="entry name" value="DUF2070"/>
    <property type="match status" value="1"/>
</dbReference>
<evidence type="ECO:0000256" key="1">
    <source>
        <dbReference type="SAM" id="Phobius"/>
    </source>
</evidence>
<protein>
    <submittedName>
        <fullName evidence="3">DUF2070 family protein</fullName>
    </submittedName>
</protein>
<feature type="transmembrane region" description="Helical" evidence="1">
    <location>
        <begin position="73"/>
        <end position="94"/>
    </location>
</feature>
<dbReference type="RefSeq" id="WP_192818156.1">
    <property type="nucleotide sequence ID" value="NZ_CP062310.1"/>
</dbReference>
<organism evidence="3 4">
    <name type="scientific">Infirmifilum lucidum</name>
    <dbReference type="NCBI Taxonomy" id="2776706"/>
    <lineage>
        <taxon>Archaea</taxon>
        <taxon>Thermoproteota</taxon>
        <taxon>Thermoprotei</taxon>
        <taxon>Thermofilales</taxon>
        <taxon>Thermofilaceae</taxon>
        <taxon>Infirmifilum</taxon>
    </lineage>
</organism>
<evidence type="ECO:0000259" key="2">
    <source>
        <dbReference type="Pfam" id="PF09843"/>
    </source>
</evidence>
<keyword evidence="4" id="KW-1185">Reference proteome</keyword>
<keyword evidence="1" id="KW-1133">Transmembrane helix</keyword>
<dbReference type="EMBL" id="CP062310">
    <property type="protein sequence ID" value="QOJ78184.1"/>
    <property type="molecule type" value="Genomic_DNA"/>
</dbReference>
<dbReference type="AlphaFoldDB" id="A0A7L9FGW4"/>
<evidence type="ECO:0000313" key="3">
    <source>
        <dbReference type="EMBL" id="QOJ78184.1"/>
    </source>
</evidence>
<proteinExistence type="predicted"/>
<feature type="transmembrane region" description="Helical" evidence="1">
    <location>
        <begin position="140"/>
        <end position="160"/>
    </location>
</feature>
<keyword evidence="1" id="KW-0472">Membrane</keyword>
<dbReference type="KEGG" id="thel:IG193_05225"/>
<evidence type="ECO:0000313" key="4">
    <source>
        <dbReference type="Proteomes" id="UP000594121"/>
    </source>
</evidence>
<dbReference type="Proteomes" id="UP000594121">
    <property type="component" value="Chromosome"/>
</dbReference>
<feature type="transmembrane region" description="Helical" evidence="1">
    <location>
        <begin position="15"/>
        <end position="38"/>
    </location>
</feature>
<feature type="transmembrane region" description="Helical" evidence="1">
    <location>
        <begin position="106"/>
        <end position="134"/>
    </location>
</feature>
<accession>A0A7L9FGW4</accession>